<feature type="domain" description="HTH marR-type" evidence="1">
    <location>
        <begin position="5"/>
        <end position="139"/>
    </location>
</feature>
<comment type="caution">
    <text evidence="2">The sequence shown here is derived from an EMBL/GenBank/DDBJ whole genome shotgun (WGS) entry which is preliminary data.</text>
</comment>
<dbReference type="EMBL" id="DXDX01000032">
    <property type="protein sequence ID" value="HIY20572.1"/>
    <property type="molecule type" value="Genomic_DNA"/>
</dbReference>
<dbReference type="InterPro" id="IPR036390">
    <property type="entry name" value="WH_DNA-bd_sf"/>
</dbReference>
<dbReference type="InterPro" id="IPR036388">
    <property type="entry name" value="WH-like_DNA-bd_sf"/>
</dbReference>
<dbReference type="GO" id="GO:0006950">
    <property type="term" value="P:response to stress"/>
    <property type="evidence" value="ECO:0007669"/>
    <property type="project" value="TreeGrafter"/>
</dbReference>
<protein>
    <submittedName>
        <fullName evidence="2">MarR family transcriptional regulator</fullName>
    </submittedName>
</protein>
<accession>A0A9D1Y749</accession>
<dbReference type="SMART" id="SM00347">
    <property type="entry name" value="HTH_MARR"/>
    <property type="match status" value="1"/>
</dbReference>
<dbReference type="InterPro" id="IPR000835">
    <property type="entry name" value="HTH_MarR-typ"/>
</dbReference>
<gene>
    <name evidence="2" type="ORF">H9841_01550</name>
</gene>
<dbReference type="AlphaFoldDB" id="A0A9D1Y749"/>
<dbReference type="GO" id="GO:0003700">
    <property type="term" value="F:DNA-binding transcription factor activity"/>
    <property type="evidence" value="ECO:0007669"/>
    <property type="project" value="InterPro"/>
</dbReference>
<dbReference type="PANTHER" id="PTHR33164:SF43">
    <property type="entry name" value="HTH-TYPE TRANSCRIPTIONAL REPRESSOR YETL"/>
    <property type="match status" value="1"/>
</dbReference>
<dbReference type="SUPFAM" id="SSF46785">
    <property type="entry name" value="Winged helix' DNA-binding domain"/>
    <property type="match status" value="1"/>
</dbReference>
<dbReference type="PANTHER" id="PTHR33164">
    <property type="entry name" value="TRANSCRIPTIONAL REGULATOR, MARR FAMILY"/>
    <property type="match status" value="1"/>
</dbReference>
<dbReference type="PROSITE" id="PS50995">
    <property type="entry name" value="HTH_MARR_2"/>
    <property type="match status" value="1"/>
</dbReference>
<reference evidence="2" key="1">
    <citation type="journal article" date="2021" name="PeerJ">
        <title>Extensive microbial diversity within the chicken gut microbiome revealed by metagenomics and culture.</title>
        <authorList>
            <person name="Gilroy R."/>
            <person name="Ravi A."/>
            <person name="Getino M."/>
            <person name="Pursley I."/>
            <person name="Horton D.L."/>
            <person name="Alikhan N.F."/>
            <person name="Baker D."/>
            <person name="Gharbi K."/>
            <person name="Hall N."/>
            <person name="Watson M."/>
            <person name="Adriaenssens E.M."/>
            <person name="Foster-Nyarko E."/>
            <person name="Jarju S."/>
            <person name="Secka A."/>
            <person name="Antonio M."/>
            <person name="Oren A."/>
            <person name="Chaudhuri R.R."/>
            <person name="La Ragione R."/>
            <person name="Hildebrand F."/>
            <person name="Pallen M.J."/>
        </authorList>
    </citation>
    <scope>NUCLEOTIDE SEQUENCE</scope>
    <source>
        <strain evidence="2">ChiBcec16_6824</strain>
    </source>
</reference>
<dbReference type="InterPro" id="IPR039422">
    <property type="entry name" value="MarR/SlyA-like"/>
</dbReference>
<name>A0A9D1Y749_9FIRM</name>
<dbReference type="PRINTS" id="PR00598">
    <property type="entry name" value="HTHMARR"/>
</dbReference>
<dbReference type="Gene3D" id="1.10.10.10">
    <property type="entry name" value="Winged helix-like DNA-binding domain superfamily/Winged helix DNA-binding domain"/>
    <property type="match status" value="1"/>
</dbReference>
<evidence type="ECO:0000313" key="3">
    <source>
        <dbReference type="Proteomes" id="UP000823868"/>
    </source>
</evidence>
<dbReference type="Proteomes" id="UP000823868">
    <property type="component" value="Unassembled WGS sequence"/>
</dbReference>
<proteinExistence type="predicted"/>
<dbReference type="Pfam" id="PF12802">
    <property type="entry name" value="MarR_2"/>
    <property type="match status" value="1"/>
</dbReference>
<organism evidence="2 3">
    <name type="scientific">Candidatus Flavonifractor merdigallinarum</name>
    <dbReference type="NCBI Taxonomy" id="2838589"/>
    <lineage>
        <taxon>Bacteria</taxon>
        <taxon>Bacillati</taxon>
        <taxon>Bacillota</taxon>
        <taxon>Clostridia</taxon>
        <taxon>Eubacteriales</taxon>
        <taxon>Oscillospiraceae</taxon>
        <taxon>Flavonifractor</taxon>
    </lineage>
</organism>
<evidence type="ECO:0000313" key="2">
    <source>
        <dbReference type="EMBL" id="HIY20572.1"/>
    </source>
</evidence>
<reference evidence="2" key="2">
    <citation type="submission" date="2021-04" db="EMBL/GenBank/DDBJ databases">
        <authorList>
            <person name="Gilroy R."/>
        </authorList>
    </citation>
    <scope>NUCLEOTIDE SEQUENCE</scope>
    <source>
        <strain evidence="2">ChiBcec16_6824</strain>
    </source>
</reference>
<evidence type="ECO:0000259" key="1">
    <source>
        <dbReference type="PROSITE" id="PS50995"/>
    </source>
</evidence>
<sequence>MDIDRDVLARDNRQISILMEMRANQALSEHELTAVQAHMLLYILHHSEEGTSLTAIHQELGVSKAALSSLVKRLREKGYVQVERCAGDDRRKLLFPTEKGRNIRASLEHSIGTLQERMYRCFSPQELAELDRMQKKMLLGLSVSNEETNKEVSQL</sequence>